<feature type="transmembrane region" description="Helical" evidence="2">
    <location>
        <begin position="347"/>
        <end position="367"/>
    </location>
</feature>
<feature type="compositionally biased region" description="Low complexity" evidence="1">
    <location>
        <begin position="631"/>
        <end position="645"/>
    </location>
</feature>
<dbReference type="PANTHER" id="PTHR42101:SF1">
    <property type="entry name" value="LOW TEMPERATURE REQUIREMENT A"/>
    <property type="match status" value="1"/>
</dbReference>
<dbReference type="PANTHER" id="PTHR42101">
    <property type="entry name" value="CHROMOSOME 16, WHOLE GENOME SHOTGUN SEQUENCE"/>
    <property type="match status" value="1"/>
</dbReference>
<keyword evidence="2" id="KW-0472">Membrane</keyword>
<feature type="transmembrane region" description="Helical" evidence="2">
    <location>
        <begin position="247"/>
        <end position="265"/>
    </location>
</feature>
<keyword evidence="2" id="KW-1133">Transmembrane helix</keyword>
<dbReference type="AlphaFoldDB" id="A0A0C3QPZ0"/>
<dbReference type="STRING" id="1051891.A0A0C3QPZ0"/>
<name>A0A0C3QPZ0_9AGAM</name>
<dbReference type="Proteomes" id="UP000054248">
    <property type="component" value="Unassembled WGS sequence"/>
</dbReference>
<feature type="transmembrane region" description="Helical" evidence="2">
    <location>
        <begin position="537"/>
        <end position="556"/>
    </location>
</feature>
<keyword evidence="2" id="KW-0812">Transmembrane</keyword>
<feature type="compositionally biased region" description="Polar residues" evidence="1">
    <location>
        <begin position="674"/>
        <end position="691"/>
    </location>
</feature>
<feature type="region of interest" description="Disordered" evidence="1">
    <location>
        <begin position="674"/>
        <end position="699"/>
    </location>
</feature>
<feature type="transmembrane region" description="Helical" evidence="2">
    <location>
        <begin position="214"/>
        <end position="235"/>
    </location>
</feature>
<dbReference type="OrthoDB" id="3198598at2759"/>
<keyword evidence="4" id="KW-1185">Reference proteome</keyword>
<gene>
    <name evidence="3" type="ORF">M407DRAFT_20506</name>
</gene>
<feature type="transmembrane region" description="Helical" evidence="2">
    <location>
        <begin position="286"/>
        <end position="304"/>
    </location>
</feature>
<feature type="transmembrane region" description="Helical" evidence="2">
    <location>
        <begin position="179"/>
        <end position="202"/>
    </location>
</feature>
<feature type="transmembrane region" description="Helical" evidence="2">
    <location>
        <begin position="316"/>
        <end position="335"/>
    </location>
</feature>
<feature type="transmembrane region" description="Helical" evidence="2">
    <location>
        <begin position="127"/>
        <end position="144"/>
    </location>
</feature>
<dbReference type="EMBL" id="KN822972">
    <property type="protein sequence ID" value="KIO30446.1"/>
    <property type="molecule type" value="Genomic_DNA"/>
</dbReference>
<reference evidence="4" key="2">
    <citation type="submission" date="2015-01" db="EMBL/GenBank/DDBJ databases">
        <title>Evolutionary Origins and Diversification of the Mycorrhizal Mutualists.</title>
        <authorList>
            <consortium name="DOE Joint Genome Institute"/>
            <consortium name="Mycorrhizal Genomics Consortium"/>
            <person name="Kohler A."/>
            <person name="Kuo A."/>
            <person name="Nagy L.G."/>
            <person name="Floudas D."/>
            <person name="Copeland A."/>
            <person name="Barry K.W."/>
            <person name="Cichocki N."/>
            <person name="Veneault-Fourrey C."/>
            <person name="LaButti K."/>
            <person name="Lindquist E.A."/>
            <person name="Lipzen A."/>
            <person name="Lundell T."/>
            <person name="Morin E."/>
            <person name="Murat C."/>
            <person name="Riley R."/>
            <person name="Ohm R."/>
            <person name="Sun H."/>
            <person name="Tunlid A."/>
            <person name="Henrissat B."/>
            <person name="Grigoriev I.V."/>
            <person name="Hibbett D.S."/>
            <person name="Martin F."/>
        </authorList>
    </citation>
    <scope>NUCLEOTIDE SEQUENCE [LARGE SCALE GENOMIC DNA]</scope>
    <source>
        <strain evidence="4">MUT 4182</strain>
    </source>
</reference>
<protein>
    <submittedName>
        <fullName evidence="3">Uncharacterized protein</fullName>
    </submittedName>
</protein>
<feature type="transmembrane region" description="Helical" evidence="2">
    <location>
        <begin position="562"/>
        <end position="586"/>
    </location>
</feature>
<dbReference type="InterPro" id="IPR010640">
    <property type="entry name" value="Low_temperature_requirement_A"/>
</dbReference>
<evidence type="ECO:0000256" key="1">
    <source>
        <dbReference type="SAM" id="MobiDB-lite"/>
    </source>
</evidence>
<proteinExistence type="predicted"/>
<feature type="transmembrane region" description="Helical" evidence="2">
    <location>
        <begin position="507"/>
        <end position="525"/>
    </location>
</feature>
<evidence type="ECO:0000313" key="4">
    <source>
        <dbReference type="Proteomes" id="UP000054248"/>
    </source>
</evidence>
<sequence>MATNLLKSLTADVSLSDEQYVKNEKARFIPLSVNPFRQPQTKNHLGESHCGEETERPPEWLELAGDLAWTASFASVTSNTTVTEPISVWNYAVFFALTWHLWATQTTYDIKYYTNDWWHRGLFASQLAIYAILAAVSGSFNIGWEISSDAMHPFTGNNTALTGKAIRENEVLSMKNSLIGVNIVMFVSRMLLFVQYLRVIWYRRQSKQLWSWRFYLPPASIFTAGCIFLGCFIMLQKSDGNKSVAVAQLTLWTLAITIQALAAAFTPEDDKNVLKSKSTLTPRLSTLTVIIMGEGLNGMCGNLRNSINSLGLTPKMVTEALSMLLVLYFVWLLYFDGFRVKAPSHRALEELWLWSHFPLHLSLIMLLEGIKNMFIATNVLGAIELLGDSLVKVVEFGTETGEFPKHPRMEALLLPVKMSWQQEVEDLTKLINEDTDDSYTAAIAQICRWFATGIHNIFLANPEAEFEFSNYISSNDSVISDDFGGDDVLMTQFSVRYGKLMTYSHHWLLAMAGTVLLCMAILNVMQRRPSNRFAWGYSFNRAVIGSILILIGGVTRKSVIPVYWLVPTITLVYSTAALVDWVVLFLSIRSIRKKESSSVAYTKVNEDPGCAVNVRRFSQRFHTQIASMQRDSVNSSSSATDSNTAGRTASTQYDVFDPYAEAGVPYYPSYHDYSQGSGGSFSESPTQTIVQRTPEGATP</sequence>
<feature type="region of interest" description="Disordered" evidence="1">
    <location>
        <begin position="628"/>
        <end position="647"/>
    </location>
</feature>
<dbReference type="HOGENOM" id="CLU_021492_0_0_1"/>
<organism evidence="3 4">
    <name type="scientific">Tulasnella calospora MUT 4182</name>
    <dbReference type="NCBI Taxonomy" id="1051891"/>
    <lineage>
        <taxon>Eukaryota</taxon>
        <taxon>Fungi</taxon>
        <taxon>Dikarya</taxon>
        <taxon>Basidiomycota</taxon>
        <taxon>Agaricomycotina</taxon>
        <taxon>Agaricomycetes</taxon>
        <taxon>Cantharellales</taxon>
        <taxon>Tulasnellaceae</taxon>
        <taxon>Tulasnella</taxon>
    </lineage>
</organism>
<evidence type="ECO:0000256" key="2">
    <source>
        <dbReference type="SAM" id="Phobius"/>
    </source>
</evidence>
<accession>A0A0C3QPZ0</accession>
<reference evidence="3 4" key="1">
    <citation type="submission" date="2014-04" db="EMBL/GenBank/DDBJ databases">
        <authorList>
            <consortium name="DOE Joint Genome Institute"/>
            <person name="Kuo A."/>
            <person name="Girlanda M."/>
            <person name="Perotto S."/>
            <person name="Kohler A."/>
            <person name="Nagy L.G."/>
            <person name="Floudas D."/>
            <person name="Copeland A."/>
            <person name="Barry K.W."/>
            <person name="Cichocki N."/>
            <person name="Veneault-Fourrey C."/>
            <person name="LaButti K."/>
            <person name="Lindquist E.A."/>
            <person name="Lipzen A."/>
            <person name="Lundell T."/>
            <person name="Morin E."/>
            <person name="Murat C."/>
            <person name="Sun H."/>
            <person name="Tunlid A."/>
            <person name="Henrissat B."/>
            <person name="Grigoriev I.V."/>
            <person name="Hibbett D.S."/>
            <person name="Martin F."/>
            <person name="Nordberg H.P."/>
            <person name="Cantor M.N."/>
            <person name="Hua S.X."/>
        </authorList>
    </citation>
    <scope>NUCLEOTIDE SEQUENCE [LARGE SCALE GENOMIC DNA]</scope>
    <source>
        <strain evidence="3 4">MUT 4182</strain>
    </source>
</reference>
<dbReference type="Pfam" id="PF06772">
    <property type="entry name" value="LtrA"/>
    <property type="match status" value="1"/>
</dbReference>
<evidence type="ECO:0000313" key="3">
    <source>
        <dbReference type="EMBL" id="KIO30446.1"/>
    </source>
</evidence>